<sequence>MATSENKARALRGELYYAFTPELIAERRRCSRACERYNNAGEVSRRARVELWRDVVGDSTPLAPLATTEEEDEALFAEDPWVCPPINMDYGTNLILGDNVFINFGASIIDTCNISIGARTLLACNVSLFSGTHPLDPEVRNGTKGPEMGKEIVIEADCWLGGNVTVWPGITIGRGSTDGAGSVVTKDVARYTVVAGNPARKIRDVPRGTKEEVTSGALAVLEKDGAGKAY</sequence>
<organism evidence="4 5">
    <name type="scientific">Extremus antarcticus</name>
    <dbReference type="NCBI Taxonomy" id="702011"/>
    <lineage>
        <taxon>Eukaryota</taxon>
        <taxon>Fungi</taxon>
        <taxon>Dikarya</taxon>
        <taxon>Ascomycota</taxon>
        <taxon>Pezizomycotina</taxon>
        <taxon>Dothideomycetes</taxon>
        <taxon>Dothideomycetidae</taxon>
        <taxon>Mycosphaerellales</taxon>
        <taxon>Extremaceae</taxon>
        <taxon>Extremus</taxon>
    </lineage>
</organism>
<dbReference type="PANTHER" id="PTHR23416">
    <property type="entry name" value="SIALIC ACID SYNTHASE-RELATED"/>
    <property type="match status" value="1"/>
</dbReference>
<dbReference type="Proteomes" id="UP001271007">
    <property type="component" value="Unassembled WGS sequence"/>
</dbReference>
<dbReference type="CDD" id="cd03357">
    <property type="entry name" value="LbH_MAT_GAT"/>
    <property type="match status" value="1"/>
</dbReference>
<dbReference type="SMART" id="SM01266">
    <property type="entry name" value="Mac"/>
    <property type="match status" value="1"/>
</dbReference>
<accession>A0AAJ0GJP0</accession>
<dbReference type="Pfam" id="PF12464">
    <property type="entry name" value="Mac"/>
    <property type="match status" value="1"/>
</dbReference>
<name>A0AAJ0GJP0_9PEZI</name>
<dbReference type="EMBL" id="JAWDJX010000001">
    <property type="protein sequence ID" value="KAK3058895.1"/>
    <property type="molecule type" value="Genomic_DNA"/>
</dbReference>
<evidence type="ECO:0000256" key="2">
    <source>
        <dbReference type="ARBA" id="ARBA00022679"/>
    </source>
</evidence>
<evidence type="ECO:0000256" key="1">
    <source>
        <dbReference type="ARBA" id="ARBA00007274"/>
    </source>
</evidence>
<dbReference type="GO" id="GO:0008374">
    <property type="term" value="F:O-acyltransferase activity"/>
    <property type="evidence" value="ECO:0007669"/>
    <property type="project" value="TreeGrafter"/>
</dbReference>
<dbReference type="InterPro" id="IPR011004">
    <property type="entry name" value="Trimer_LpxA-like_sf"/>
</dbReference>
<proteinExistence type="inferred from homology"/>
<dbReference type="GO" id="GO:0016407">
    <property type="term" value="F:acetyltransferase activity"/>
    <property type="evidence" value="ECO:0007669"/>
    <property type="project" value="InterPro"/>
</dbReference>
<dbReference type="InterPro" id="IPR024688">
    <property type="entry name" value="Mac_dom"/>
</dbReference>
<reference evidence="4" key="1">
    <citation type="submission" date="2023-04" db="EMBL/GenBank/DDBJ databases">
        <title>Black Yeasts Isolated from many extreme environments.</title>
        <authorList>
            <person name="Coleine C."/>
            <person name="Stajich J.E."/>
            <person name="Selbmann L."/>
        </authorList>
    </citation>
    <scope>NUCLEOTIDE SEQUENCE</scope>
    <source>
        <strain evidence="4">CCFEE 5312</strain>
    </source>
</reference>
<dbReference type="Pfam" id="PF14602">
    <property type="entry name" value="Hexapep_2"/>
    <property type="match status" value="1"/>
</dbReference>
<evidence type="ECO:0000259" key="3">
    <source>
        <dbReference type="SMART" id="SM01266"/>
    </source>
</evidence>
<feature type="domain" description="Maltose/galactoside acetyltransferase" evidence="3">
    <location>
        <begin position="7"/>
        <end position="61"/>
    </location>
</feature>
<dbReference type="Gene3D" id="2.160.10.10">
    <property type="entry name" value="Hexapeptide repeat proteins"/>
    <property type="match status" value="1"/>
</dbReference>
<comment type="caution">
    <text evidence="4">The sequence shown here is derived from an EMBL/GenBank/DDBJ whole genome shotgun (WGS) entry which is preliminary data.</text>
</comment>
<dbReference type="AlphaFoldDB" id="A0AAJ0GJP0"/>
<dbReference type="InterPro" id="IPR051159">
    <property type="entry name" value="Hexapeptide_acetyltransf"/>
</dbReference>
<keyword evidence="2" id="KW-0808">Transferase</keyword>
<dbReference type="PANTHER" id="PTHR23416:SF54">
    <property type="entry name" value="ACETYLTRANSFERASE, CYSE_LACA_LPXA_NODL FAMILY (AFU_ORTHOLOGUE AFUA_2G08430)-RELATED"/>
    <property type="match status" value="1"/>
</dbReference>
<evidence type="ECO:0000313" key="5">
    <source>
        <dbReference type="Proteomes" id="UP001271007"/>
    </source>
</evidence>
<keyword evidence="5" id="KW-1185">Reference proteome</keyword>
<dbReference type="SUPFAM" id="SSF51161">
    <property type="entry name" value="Trimeric LpxA-like enzymes"/>
    <property type="match status" value="1"/>
</dbReference>
<protein>
    <recommendedName>
        <fullName evidence="3">Maltose/galactoside acetyltransferase domain-containing protein</fullName>
    </recommendedName>
</protein>
<comment type="similarity">
    <text evidence="1">Belongs to the transferase hexapeptide repeat family.</text>
</comment>
<evidence type="ECO:0000313" key="4">
    <source>
        <dbReference type="EMBL" id="KAK3058895.1"/>
    </source>
</evidence>
<gene>
    <name evidence="4" type="ORF">LTR09_000460</name>
</gene>
<dbReference type="InterPro" id="IPR001451">
    <property type="entry name" value="Hexapep"/>
</dbReference>